<keyword evidence="3" id="KW-1185">Reference proteome</keyword>
<evidence type="ECO:0000256" key="1">
    <source>
        <dbReference type="SAM" id="Phobius"/>
    </source>
</evidence>
<protein>
    <submittedName>
        <fullName evidence="2">Uncharacterized protein</fullName>
    </submittedName>
</protein>
<sequence length="88" mass="9093">MASSGLTETQLAQARQSLVNSSSFSQAIETLPSGIRDRVVQAVIGAFTTGLAGTMIAAAVLTVVAIVAVALLWPRRSARTPVGETVRP</sequence>
<dbReference type="RefSeq" id="WP_378263892.1">
    <property type="nucleotide sequence ID" value="NZ_JBHUKR010000006.1"/>
</dbReference>
<keyword evidence="1" id="KW-1133">Transmembrane helix</keyword>
<organism evidence="2 3">
    <name type="scientific">Amycolatopsis pigmentata</name>
    <dbReference type="NCBI Taxonomy" id="450801"/>
    <lineage>
        <taxon>Bacteria</taxon>
        <taxon>Bacillati</taxon>
        <taxon>Actinomycetota</taxon>
        <taxon>Actinomycetes</taxon>
        <taxon>Pseudonocardiales</taxon>
        <taxon>Pseudonocardiaceae</taxon>
        <taxon>Amycolatopsis</taxon>
    </lineage>
</organism>
<dbReference type="Proteomes" id="UP001597417">
    <property type="component" value="Unassembled WGS sequence"/>
</dbReference>
<accession>A0ABW5FQU2</accession>
<keyword evidence="1" id="KW-0812">Transmembrane</keyword>
<evidence type="ECO:0000313" key="3">
    <source>
        <dbReference type="Proteomes" id="UP001597417"/>
    </source>
</evidence>
<reference evidence="3" key="1">
    <citation type="journal article" date="2019" name="Int. J. Syst. Evol. Microbiol.">
        <title>The Global Catalogue of Microorganisms (GCM) 10K type strain sequencing project: providing services to taxonomists for standard genome sequencing and annotation.</title>
        <authorList>
            <consortium name="The Broad Institute Genomics Platform"/>
            <consortium name="The Broad Institute Genome Sequencing Center for Infectious Disease"/>
            <person name="Wu L."/>
            <person name="Ma J."/>
        </authorList>
    </citation>
    <scope>NUCLEOTIDE SEQUENCE [LARGE SCALE GENOMIC DNA]</scope>
    <source>
        <strain evidence="3">CGMCC 4.7645</strain>
    </source>
</reference>
<keyword evidence="1" id="KW-0472">Membrane</keyword>
<proteinExistence type="predicted"/>
<comment type="caution">
    <text evidence="2">The sequence shown here is derived from an EMBL/GenBank/DDBJ whole genome shotgun (WGS) entry which is preliminary data.</text>
</comment>
<name>A0ABW5FQU2_9PSEU</name>
<gene>
    <name evidence="2" type="ORF">ACFSXZ_10685</name>
</gene>
<dbReference type="EMBL" id="JBHUKR010000006">
    <property type="protein sequence ID" value="MFD2416787.1"/>
    <property type="molecule type" value="Genomic_DNA"/>
</dbReference>
<feature type="transmembrane region" description="Helical" evidence="1">
    <location>
        <begin position="42"/>
        <end position="73"/>
    </location>
</feature>
<evidence type="ECO:0000313" key="2">
    <source>
        <dbReference type="EMBL" id="MFD2416787.1"/>
    </source>
</evidence>